<dbReference type="EMBL" id="JALJOR010000009">
    <property type="protein sequence ID" value="KAK9811851.1"/>
    <property type="molecule type" value="Genomic_DNA"/>
</dbReference>
<dbReference type="InterPro" id="IPR013320">
    <property type="entry name" value="ConA-like_dom_sf"/>
</dbReference>
<dbReference type="PANTHER" id="PTHR35332:SF2">
    <property type="entry name" value="REGULATION OF ENOLASE PROTEIN 1"/>
    <property type="match status" value="1"/>
</dbReference>
<dbReference type="AlphaFoldDB" id="A0AAW1PQZ4"/>
<sequence length="209" mass="23205">MDQDRPLQEEFGNLPLDPRLSWTNPPPCDLVPGGLHVKPAGETDYWQRTHYGFQHDNGHFLAVPECVGDFVLSTSVSFCPHALYDQAGLMVRISPECWIKTCVENVPPGPSKLGAVVTNSGYSDWSTTDVPADTTELELRIRREGTDYVVEAWLPGWQDWMMIRMAHLLEDREGGPIAAGLFACCPTKAGFSATFRHLTIAPGRLDKAH</sequence>
<evidence type="ECO:0008006" key="4">
    <source>
        <dbReference type="Google" id="ProtNLM"/>
    </source>
</evidence>
<dbReference type="Gene3D" id="2.60.120.200">
    <property type="match status" value="1"/>
</dbReference>
<accession>A0AAW1PQZ4</accession>
<feature type="region of interest" description="Disordered" evidence="1">
    <location>
        <begin position="1"/>
        <end position="20"/>
    </location>
</feature>
<organism evidence="2 3">
    <name type="scientific">[Myrmecia] bisecta</name>
    <dbReference type="NCBI Taxonomy" id="41462"/>
    <lineage>
        <taxon>Eukaryota</taxon>
        <taxon>Viridiplantae</taxon>
        <taxon>Chlorophyta</taxon>
        <taxon>core chlorophytes</taxon>
        <taxon>Trebouxiophyceae</taxon>
        <taxon>Trebouxiales</taxon>
        <taxon>Trebouxiaceae</taxon>
        <taxon>Myrmecia</taxon>
    </lineage>
</organism>
<evidence type="ECO:0000313" key="2">
    <source>
        <dbReference type="EMBL" id="KAK9811851.1"/>
    </source>
</evidence>
<dbReference type="InterPro" id="IPR009784">
    <property type="entry name" value="DUF1349"/>
</dbReference>
<evidence type="ECO:0000256" key="1">
    <source>
        <dbReference type="SAM" id="MobiDB-lite"/>
    </source>
</evidence>
<dbReference type="SUPFAM" id="SSF49899">
    <property type="entry name" value="Concanavalin A-like lectins/glucanases"/>
    <property type="match status" value="1"/>
</dbReference>
<comment type="caution">
    <text evidence="2">The sequence shown here is derived from an EMBL/GenBank/DDBJ whole genome shotgun (WGS) entry which is preliminary data.</text>
</comment>
<dbReference type="PANTHER" id="PTHR35332">
    <property type="entry name" value="REGULATION OF ENOLASE PROTEIN 1"/>
    <property type="match status" value="1"/>
</dbReference>
<evidence type="ECO:0000313" key="3">
    <source>
        <dbReference type="Proteomes" id="UP001489004"/>
    </source>
</evidence>
<gene>
    <name evidence="2" type="ORF">WJX72_011162</name>
</gene>
<proteinExistence type="predicted"/>
<keyword evidence="3" id="KW-1185">Reference proteome</keyword>
<reference evidence="2 3" key="1">
    <citation type="journal article" date="2024" name="Nat. Commun.">
        <title>Phylogenomics reveals the evolutionary origins of lichenization in chlorophyte algae.</title>
        <authorList>
            <person name="Puginier C."/>
            <person name="Libourel C."/>
            <person name="Otte J."/>
            <person name="Skaloud P."/>
            <person name="Haon M."/>
            <person name="Grisel S."/>
            <person name="Petersen M."/>
            <person name="Berrin J.G."/>
            <person name="Delaux P.M."/>
            <person name="Dal Grande F."/>
            <person name="Keller J."/>
        </authorList>
    </citation>
    <scope>NUCLEOTIDE SEQUENCE [LARGE SCALE GENOMIC DNA]</scope>
    <source>
        <strain evidence="2 3">SAG 2043</strain>
    </source>
</reference>
<name>A0AAW1PQZ4_9CHLO</name>
<dbReference type="Proteomes" id="UP001489004">
    <property type="component" value="Unassembled WGS sequence"/>
</dbReference>
<dbReference type="Pfam" id="PF07081">
    <property type="entry name" value="DUF1349"/>
    <property type="match status" value="1"/>
</dbReference>
<protein>
    <recommendedName>
        <fullName evidence="4">DUF1349 domain-containing protein</fullName>
    </recommendedName>
</protein>